<sequence length="130" mass="14709">MIDVSCALITDYNGQVLVTQRSAVMHLPLKWEFPGGKVEPGESAEACLYREIREELGVDIKILNPLPVSIYDQGDRIIRLLPFQCVLIGGEINLTEHAAFLWLLPEDLKKLDWAEADIPVVQYYLESLRA</sequence>
<evidence type="ECO:0000313" key="20">
    <source>
        <dbReference type="Proteomes" id="UP000521017"/>
    </source>
</evidence>
<comment type="similarity">
    <text evidence="2 17">Belongs to the Nudix hydrolase family.</text>
</comment>
<evidence type="ECO:0000256" key="12">
    <source>
        <dbReference type="ARBA" id="ARBA00038905"/>
    </source>
</evidence>
<dbReference type="GO" id="GO:0008413">
    <property type="term" value="F:8-oxo-7,8-dihydroguanosine triphosphate pyrophosphatase activity"/>
    <property type="evidence" value="ECO:0007669"/>
    <property type="project" value="TreeGrafter"/>
</dbReference>
<dbReference type="PANTHER" id="PTHR47707">
    <property type="entry name" value="8-OXO-DGTP DIPHOSPHATASE"/>
    <property type="match status" value="1"/>
</dbReference>
<dbReference type="EC" id="3.6.1.55" evidence="12"/>
<evidence type="ECO:0000259" key="18">
    <source>
        <dbReference type="PROSITE" id="PS51462"/>
    </source>
</evidence>
<dbReference type="InterPro" id="IPR020476">
    <property type="entry name" value="Nudix_hydrolase"/>
</dbReference>
<accession>A0A7X0J3L4</accession>
<dbReference type="Pfam" id="PF00293">
    <property type="entry name" value="NUDIX"/>
    <property type="match status" value="1"/>
</dbReference>
<dbReference type="InterPro" id="IPR047127">
    <property type="entry name" value="MutT-like"/>
</dbReference>
<protein>
    <recommendedName>
        <fullName evidence="13">8-oxo-dGTP diphosphatase</fullName>
        <ecNumber evidence="12">3.6.1.55</ecNumber>
    </recommendedName>
    <alternativeName>
        <fullName evidence="16">7,8-dihydro-8-oxoguanine-triphosphatase</fullName>
    </alternativeName>
    <alternativeName>
        <fullName evidence="15">Mutator protein MutT</fullName>
    </alternativeName>
    <alternativeName>
        <fullName evidence="14">dGTP pyrophosphohydrolase</fullName>
    </alternativeName>
</protein>
<keyword evidence="4" id="KW-0235">DNA replication</keyword>
<evidence type="ECO:0000256" key="7">
    <source>
        <dbReference type="ARBA" id="ARBA00022801"/>
    </source>
</evidence>
<evidence type="ECO:0000256" key="3">
    <source>
        <dbReference type="ARBA" id="ARBA00022457"/>
    </source>
</evidence>
<dbReference type="Proteomes" id="UP000521017">
    <property type="component" value="Unassembled WGS sequence"/>
</dbReference>
<comment type="catalytic activity">
    <reaction evidence="11">
        <text>8-oxo-GTP + H2O = 8-oxo-GMP + diphosphate + H(+)</text>
        <dbReference type="Rhea" id="RHEA:67616"/>
        <dbReference type="ChEBI" id="CHEBI:15377"/>
        <dbReference type="ChEBI" id="CHEBI:15378"/>
        <dbReference type="ChEBI" id="CHEBI:33019"/>
        <dbReference type="ChEBI" id="CHEBI:143553"/>
        <dbReference type="ChEBI" id="CHEBI:145694"/>
    </reaction>
</comment>
<keyword evidence="7 17" id="KW-0378">Hydrolase</keyword>
<evidence type="ECO:0000256" key="15">
    <source>
        <dbReference type="ARBA" id="ARBA00041979"/>
    </source>
</evidence>
<dbReference type="GO" id="GO:0044716">
    <property type="term" value="F:8-oxo-GDP phosphatase activity"/>
    <property type="evidence" value="ECO:0007669"/>
    <property type="project" value="TreeGrafter"/>
</dbReference>
<evidence type="ECO:0000256" key="6">
    <source>
        <dbReference type="ARBA" id="ARBA00022763"/>
    </source>
</evidence>
<keyword evidence="8" id="KW-0460">Magnesium</keyword>
<dbReference type="InterPro" id="IPR015797">
    <property type="entry name" value="NUDIX_hydrolase-like_dom_sf"/>
</dbReference>
<gene>
    <name evidence="19" type="ORF">HDF25_002193</name>
</gene>
<dbReference type="PROSITE" id="PS00893">
    <property type="entry name" value="NUDIX_BOX"/>
    <property type="match status" value="1"/>
</dbReference>
<dbReference type="InterPro" id="IPR020084">
    <property type="entry name" value="NUDIX_hydrolase_CS"/>
</dbReference>
<dbReference type="GO" id="GO:0046872">
    <property type="term" value="F:metal ion binding"/>
    <property type="evidence" value="ECO:0007669"/>
    <property type="project" value="UniProtKB-KW"/>
</dbReference>
<evidence type="ECO:0000256" key="9">
    <source>
        <dbReference type="ARBA" id="ARBA00023204"/>
    </source>
</evidence>
<name>A0A7X0J3L4_9SPHI</name>
<comment type="catalytic activity">
    <reaction evidence="10">
        <text>8-oxo-dGTP + H2O = 8-oxo-dGMP + diphosphate + H(+)</text>
        <dbReference type="Rhea" id="RHEA:31575"/>
        <dbReference type="ChEBI" id="CHEBI:15377"/>
        <dbReference type="ChEBI" id="CHEBI:15378"/>
        <dbReference type="ChEBI" id="CHEBI:33019"/>
        <dbReference type="ChEBI" id="CHEBI:63224"/>
        <dbReference type="ChEBI" id="CHEBI:77896"/>
        <dbReference type="EC" id="3.6.1.55"/>
    </reaction>
</comment>
<dbReference type="GO" id="GO:0035539">
    <property type="term" value="F:8-oxo-7,8-dihydrodeoxyguanosine triphosphate pyrophosphatase activity"/>
    <property type="evidence" value="ECO:0007669"/>
    <property type="project" value="UniProtKB-EC"/>
</dbReference>
<evidence type="ECO:0000256" key="11">
    <source>
        <dbReference type="ARBA" id="ARBA00036904"/>
    </source>
</evidence>
<evidence type="ECO:0000313" key="19">
    <source>
        <dbReference type="EMBL" id="MBB6500049.1"/>
    </source>
</evidence>
<dbReference type="RefSeq" id="WP_184624768.1">
    <property type="nucleotide sequence ID" value="NZ_JACHCC010000005.1"/>
</dbReference>
<evidence type="ECO:0000256" key="13">
    <source>
        <dbReference type="ARBA" id="ARBA00040794"/>
    </source>
</evidence>
<dbReference type="EMBL" id="JACHCC010000005">
    <property type="protein sequence ID" value="MBB6500049.1"/>
    <property type="molecule type" value="Genomic_DNA"/>
</dbReference>
<comment type="caution">
    <text evidence="19">The sequence shown here is derived from an EMBL/GenBank/DDBJ whole genome shotgun (WGS) entry which is preliminary data.</text>
</comment>
<evidence type="ECO:0000256" key="17">
    <source>
        <dbReference type="RuleBase" id="RU003476"/>
    </source>
</evidence>
<dbReference type="GO" id="GO:0006260">
    <property type="term" value="P:DNA replication"/>
    <property type="evidence" value="ECO:0007669"/>
    <property type="project" value="UniProtKB-KW"/>
</dbReference>
<keyword evidence="5" id="KW-0479">Metal-binding</keyword>
<reference evidence="19 20" key="1">
    <citation type="submission" date="2020-08" db="EMBL/GenBank/DDBJ databases">
        <title>Genomic Encyclopedia of Type Strains, Phase IV (KMG-V): Genome sequencing to study the core and pangenomes of soil and plant-associated prokaryotes.</title>
        <authorList>
            <person name="Whitman W."/>
        </authorList>
    </citation>
    <scope>NUCLEOTIDE SEQUENCE [LARGE SCALE GENOMIC DNA]</scope>
    <source>
        <strain evidence="19 20">M2T3</strain>
    </source>
</reference>
<dbReference type="InterPro" id="IPR000086">
    <property type="entry name" value="NUDIX_hydrolase_dom"/>
</dbReference>
<evidence type="ECO:0000256" key="16">
    <source>
        <dbReference type="ARBA" id="ARBA00042798"/>
    </source>
</evidence>
<evidence type="ECO:0000256" key="5">
    <source>
        <dbReference type="ARBA" id="ARBA00022723"/>
    </source>
</evidence>
<keyword evidence="6" id="KW-0227">DNA damage</keyword>
<dbReference type="GO" id="GO:0044715">
    <property type="term" value="F:8-oxo-dGDP phosphatase activity"/>
    <property type="evidence" value="ECO:0007669"/>
    <property type="project" value="TreeGrafter"/>
</dbReference>
<evidence type="ECO:0000256" key="1">
    <source>
        <dbReference type="ARBA" id="ARBA00001946"/>
    </source>
</evidence>
<dbReference type="SUPFAM" id="SSF55811">
    <property type="entry name" value="Nudix"/>
    <property type="match status" value="1"/>
</dbReference>
<evidence type="ECO:0000256" key="8">
    <source>
        <dbReference type="ARBA" id="ARBA00022842"/>
    </source>
</evidence>
<evidence type="ECO:0000256" key="10">
    <source>
        <dbReference type="ARBA" id="ARBA00035861"/>
    </source>
</evidence>
<dbReference type="PRINTS" id="PR00502">
    <property type="entry name" value="NUDIXFAMILY"/>
</dbReference>
<proteinExistence type="inferred from homology"/>
<dbReference type="PANTHER" id="PTHR47707:SF1">
    <property type="entry name" value="NUDIX HYDROLASE FAMILY PROTEIN"/>
    <property type="match status" value="1"/>
</dbReference>
<dbReference type="AlphaFoldDB" id="A0A7X0J3L4"/>
<dbReference type="GO" id="GO:0006281">
    <property type="term" value="P:DNA repair"/>
    <property type="evidence" value="ECO:0007669"/>
    <property type="project" value="UniProtKB-KW"/>
</dbReference>
<evidence type="ECO:0000256" key="2">
    <source>
        <dbReference type="ARBA" id="ARBA00005582"/>
    </source>
</evidence>
<dbReference type="PROSITE" id="PS51462">
    <property type="entry name" value="NUDIX"/>
    <property type="match status" value="1"/>
</dbReference>
<dbReference type="Gene3D" id="3.90.79.10">
    <property type="entry name" value="Nucleoside Triphosphate Pyrophosphohydrolase"/>
    <property type="match status" value="1"/>
</dbReference>
<keyword evidence="9" id="KW-0234">DNA repair</keyword>
<evidence type="ECO:0000256" key="4">
    <source>
        <dbReference type="ARBA" id="ARBA00022705"/>
    </source>
</evidence>
<dbReference type="CDD" id="cd03425">
    <property type="entry name" value="NUDIX_MutT_NudA_like"/>
    <property type="match status" value="1"/>
</dbReference>
<feature type="domain" description="Nudix hydrolase" evidence="18">
    <location>
        <begin position="1"/>
        <end position="125"/>
    </location>
</feature>
<evidence type="ECO:0000256" key="14">
    <source>
        <dbReference type="ARBA" id="ARBA00041592"/>
    </source>
</evidence>
<keyword evidence="3" id="KW-0515">Mutator protein</keyword>
<comment type="cofactor">
    <cofactor evidence="1">
        <name>Mg(2+)</name>
        <dbReference type="ChEBI" id="CHEBI:18420"/>
    </cofactor>
</comment>
<organism evidence="19 20">
    <name type="scientific">Pedobacter cryoconitis</name>
    <dbReference type="NCBI Taxonomy" id="188932"/>
    <lineage>
        <taxon>Bacteria</taxon>
        <taxon>Pseudomonadati</taxon>
        <taxon>Bacteroidota</taxon>
        <taxon>Sphingobacteriia</taxon>
        <taxon>Sphingobacteriales</taxon>
        <taxon>Sphingobacteriaceae</taxon>
        <taxon>Pedobacter</taxon>
    </lineage>
</organism>